<dbReference type="RefSeq" id="WP_017100254.1">
    <property type="nucleotide sequence ID" value="NZ_MDBG01000011.1"/>
</dbReference>
<protein>
    <recommendedName>
        <fullName evidence="2">DUF2913 family protein</fullName>
    </recommendedName>
</protein>
<dbReference type="InterPro" id="IPR021316">
    <property type="entry name" value="DUF2913"/>
</dbReference>
<name>A0A0H4A0L2_9VIBR</name>
<proteinExistence type="predicted"/>
<organism evidence="1">
    <name type="scientific">Vibrio tasmaniensis</name>
    <dbReference type="NCBI Taxonomy" id="212663"/>
    <lineage>
        <taxon>Bacteria</taxon>
        <taxon>Pseudomonadati</taxon>
        <taxon>Pseudomonadota</taxon>
        <taxon>Gammaproteobacteria</taxon>
        <taxon>Vibrionales</taxon>
        <taxon>Vibrionaceae</taxon>
        <taxon>Vibrio</taxon>
    </lineage>
</organism>
<evidence type="ECO:0000313" key="1">
    <source>
        <dbReference type="EMBL" id="AKN40462.1"/>
    </source>
</evidence>
<dbReference type="Pfam" id="PF11140">
    <property type="entry name" value="DUF2913"/>
    <property type="match status" value="1"/>
</dbReference>
<sequence length="205" mass="23831">MSQNLKHYLALDELVTHSLLTLYCTMSQQGGFWTVKKRNAFLVKYLKPKVKQAQFSVCKNDLKTMLTIGRQTRGNLEQKLWTVNQLNLEYQARLSQADELYLMLTDLNDQHQFPSELDHPDKAREEEILYMTQSEIEEGFDKDNNQIKPLVMTVKTTRLKALIEAVQAQGVYRVEIEHVDEHEVIHLLLHRISSPKVSDKHVVGQ</sequence>
<reference evidence="1" key="1">
    <citation type="journal article" date="2015" name="MBio">
        <title>Eco-Evolutionary Dynamics of Episomes among Ecologically Cohesive Bacterial Populations.</title>
        <authorList>
            <person name="Xue H."/>
            <person name="Cordero O.X."/>
            <person name="Camas F.M."/>
            <person name="Trimble W."/>
            <person name="Meyer F."/>
            <person name="Guglielmini J."/>
            <person name="Rocha E.P."/>
            <person name="Polz M.F."/>
        </authorList>
    </citation>
    <scope>NUCLEOTIDE SEQUENCE</scope>
    <source>
        <strain evidence="1">FF_59</strain>
    </source>
</reference>
<accession>A0A0H4A0L2</accession>
<dbReference type="EMBL" id="KP795697">
    <property type="protein sequence ID" value="AKN40462.1"/>
    <property type="molecule type" value="Genomic_DNA"/>
</dbReference>
<dbReference type="AlphaFoldDB" id="A0A0H4A0L2"/>
<evidence type="ECO:0008006" key="2">
    <source>
        <dbReference type="Google" id="ProtNLM"/>
    </source>
</evidence>